<accession>A0ABR3AFN1</accession>
<feature type="compositionally biased region" description="Polar residues" evidence="2">
    <location>
        <begin position="1528"/>
        <end position="1537"/>
    </location>
</feature>
<feature type="coiled-coil region" evidence="1">
    <location>
        <begin position="859"/>
        <end position="1040"/>
    </location>
</feature>
<keyword evidence="1" id="KW-0175">Coiled coil</keyword>
<sequence length="1583" mass="171642">MSFFSRKKHQQQQQSAGGSASGGSGPGSGSGLGANVTVNQSASAALAQMSAMNNGGQASGQTPPNSAGLQQIQQQQMSSSPPQPNSTNPHPSSQQTGPPQQPAPSFPWSTRRLNLLPPTLLPTKPPTTNPPSQPSPSPFPRYGHALPSTANATGELFLFGGLVREQPKNDLYTINVRDLGVTLVQSAGDIPSPRVGHACAVVSNVLIVWGGDTNAQGVAGQAPGGRLDDGLYLLNLVSKEWTRVSTGSQLPMPVGRYGHAVTMASGSKFIVFGGQVDGEFLNDLWSFDLNSLRGKPAWEPIEPTTPERPAKRTGHACVTFQDRIIVFGGTDGQYHYKDTWSFDLNTRRWTELKCIGYIPEAREGHAAALVDDVMYVFGGRGVDGKDLGDLAAFKVSNQRWYMFQNMGPSPSGRSGHAMASVGAKVFVLGGESFTPPKQDNPNWVHVLDTKHIKYPDSSKGPPPQQNPQGQQPAPQPSQQPINGPPAGFAGQGRKPSFSASASGSPQPNQLQQGQALTSQSSHGSLNQREAMQQQAQMQASRSLSPTGTNNDSTEDLRQRAASPQGRSIKPANGITNQPFPVSGGSIGGGGAGMAGGGKGKAPMRPPRRDDLIDEADPITRPSTDRDPNQRAMTPDQVVLAAVGQRAKSPTQPGSRAVSPTGGRESPMQMQPLAVVNGRASPLQNPFGMSPPPTQNGFIPPTHPGHQRSLGGSVDLTHGRGPGSVDLKQVQNQALILKEKELELEGMRRQIGWMKEALGKASRAGYVSTPPGGVRSFGDEPEGDGTTKGAGGEDGEMAFKFKQFRAQVQIAMSAAASKASEQLAEAERQKISAAQEAAYYRAKLAAVEGAMASGSPEEVLRLERQRVTDLEKDLSNIMNERWTQDRKVNELLDSLALQTTLCEQAEARANDASRKADGIEDRYERLVKSYNDLETKLNEGESELRETRGRMLQVNAEGSKAIADMEQLRDKVDELERGKEQHLRALEQAKIALSASSSRSAEVDESYQRANERINMLDADLAEMRGELEVKTAEVEATRARLVDVENSWAKSREEADAFRALTTGGLGKLLDMHEDLRADEDRAARAYQDKIDALDSEVESLRKMVKEANTRIEESQSKVMEERQKTRESENKQSVLESQLAVVRSQLAAALKDAGTLKQELLEKEKAINATAKEHAEARVKLGMLKTYVAENGLSVDDEEINAASRSRSRNGSSPVAITELELKLSEKTRQHDNAARELTQALQRTREVEEQVNLLTSRLQRAQSNSSVNGNTRAESANSARAEEAEAKLEEMDKYYKGKIQQMEDDYQLAVHYVKGTEKMMRKMRDELTKQKSINTQLQAEASSADGSRSGSRSGSRGLNGRSTPSEDGEAINQLRTQLSDSQRALQRAQTENRELHVRLDSLERELEALRDSLVASQRESDDRLSQVEELQHEVDKLQQSLVITRGGNEETVLEKLSSENTILRRENEQLSHKIGLLLEVDQPGFGSGRPISGISVDGPRRASTSSSENALAFEHLSSELDDWQRQLASSMSQRRPLSDFDDSPHGSTSGRARSPPAGSSHLGSMSGMAQRAMSPPTGRRS</sequence>
<feature type="region of interest" description="Disordered" evidence="2">
    <location>
        <begin position="1489"/>
        <end position="1510"/>
    </location>
</feature>
<dbReference type="SUPFAM" id="SSF117281">
    <property type="entry name" value="Kelch motif"/>
    <property type="match status" value="2"/>
</dbReference>
<dbReference type="EMBL" id="JBBXMP010000002">
    <property type="protein sequence ID" value="KAL0071784.1"/>
    <property type="molecule type" value="Genomic_DNA"/>
</dbReference>
<feature type="compositionally biased region" description="Low complexity" evidence="2">
    <location>
        <begin position="109"/>
        <end position="118"/>
    </location>
</feature>
<dbReference type="InterPro" id="IPR015915">
    <property type="entry name" value="Kelch-typ_b-propeller"/>
</dbReference>
<dbReference type="PANTHER" id="PTHR23244">
    <property type="entry name" value="KELCH REPEAT DOMAIN"/>
    <property type="match status" value="1"/>
</dbReference>
<feature type="coiled-coil region" evidence="1">
    <location>
        <begin position="1373"/>
        <end position="1475"/>
    </location>
</feature>
<feature type="region of interest" description="Disordered" evidence="2">
    <location>
        <begin position="1526"/>
        <end position="1583"/>
    </location>
</feature>
<reference evidence="3 4" key="1">
    <citation type="submission" date="2024-05" db="EMBL/GenBank/DDBJ databases">
        <title>A draft genome resource for the thread blight pathogen Marasmius tenuissimus strain MS-2.</title>
        <authorList>
            <person name="Yulfo-Soto G.E."/>
            <person name="Baruah I.K."/>
            <person name="Amoako-Attah I."/>
            <person name="Bukari Y."/>
            <person name="Meinhardt L.W."/>
            <person name="Bailey B.A."/>
            <person name="Cohen S.P."/>
        </authorList>
    </citation>
    <scope>NUCLEOTIDE SEQUENCE [LARGE SCALE GENOMIC DNA]</scope>
    <source>
        <strain evidence="3 4">MS-2</strain>
    </source>
</reference>
<feature type="compositionally biased region" description="Gly residues" evidence="2">
    <location>
        <begin position="584"/>
        <end position="599"/>
    </location>
</feature>
<gene>
    <name evidence="3" type="ORF">AAF712_000706</name>
</gene>
<evidence type="ECO:0000256" key="1">
    <source>
        <dbReference type="SAM" id="Coils"/>
    </source>
</evidence>
<feature type="compositionally biased region" description="Low complexity" evidence="2">
    <location>
        <begin position="39"/>
        <end position="54"/>
    </location>
</feature>
<feature type="compositionally biased region" description="Gly residues" evidence="2">
    <location>
        <begin position="19"/>
        <end position="32"/>
    </location>
</feature>
<comment type="caution">
    <text evidence="3">The sequence shown here is derived from an EMBL/GenBank/DDBJ whole genome shotgun (WGS) entry which is preliminary data.</text>
</comment>
<dbReference type="PANTHER" id="PTHR23244:SF456">
    <property type="entry name" value="MULTIPLE EPIDERMAL GROWTH FACTOR-LIKE DOMAINS PROTEIN 8"/>
    <property type="match status" value="1"/>
</dbReference>
<evidence type="ECO:0000313" key="3">
    <source>
        <dbReference type="EMBL" id="KAL0071784.1"/>
    </source>
</evidence>
<feature type="region of interest" description="Disordered" evidence="2">
    <location>
        <begin position="1113"/>
        <end position="1133"/>
    </location>
</feature>
<dbReference type="Gene3D" id="2.120.10.80">
    <property type="entry name" value="Kelch-type beta propeller"/>
    <property type="match status" value="2"/>
</dbReference>
<keyword evidence="4" id="KW-1185">Reference proteome</keyword>
<name>A0ABR3AFN1_9AGAR</name>
<feature type="region of interest" description="Disordered" evidence="2">
    <location>
        <begin position="763"/>
        <end position="793"/>
    </location>
</feature>
<feature type="compositionally biased region" description="Basic residues" evidence="2">
    <location>
        <begin position="1"/>
        <end position="10"/>
    </location>
</feature>
<organism evidence="3 4">
    <name type="scientific">Marasmius tenuissimus</name>
    <dbReference type="NCBI Taxonomy" id="585030"/>
    <lineage>
        <taxon>Eukaryota</taxon>
        <taxon>Fungi</taxon>
        <taxon>Dikarya</taxon>
        <taxon>Basidiomycota</taxon>
        <taxon>Agaricomycotina</taxon>
        <taxon>Agaricomycetes</taxon>
        <taxon>Agaricomycetidae</taxon>
        <taxon>Agaricales</taxon>
        <taxon>Marasmiineae</taxon>
        <taxon>Marasmiaceae</taxon>
        <taxon>Marasmius</taxon>
    </lineage>
</organism>
<feature type="compositionally biased region" description="Polar residues" evidence="2">
    <location>
        <begin position="497"/>
        <end position="529"/>
    </location>
</feature>
<dbReference type="Pfam" id="PF24681">
    <property type="entry name" value="Kelch_KLHDC2_KLHL20_DRC7"/>
    <property type="match status" value="1"/>
</dbReference>
<protein>
    <submittedName>
        <fullName evidence="3">Uncharacterized protein</fullName>
    </submittedName>
</protein>
<feature type="compositionally biased region" description="Low complexity" evidence="2">
    <location>
        <begin position="1344"/>
        <end position="1364"/>
    </location>
</feature>
<feature type="compositionally biased region" description="Low complexity" evidence="2">
    <location>
        <begin position="466"/>
        <end position="480"/>
    </location>
</feature>
<feature type="compositionally biased region" description="Low complexity" evidence="2">
    <location>
        <begin position="70"/>
        <end position="98"/>
    </location>
</feature>
<evidence type="ECO:0000256" key="2">
    <source>
        <dbReference type="SAM" id="MobiDB-lite"/>
    </source>
</evidence>
<feature type="region of interest" description="Disordered" evidence="2">
    <location>
        <begin position="1334"/>
        <end position="1370"/>
    </location>
</feature>
<feature type="compositionally biased region" description="Low complexity" evidence="2">
    <location>
        <begin position="530"/>
        <end position="539"/>
    </location>
</feature>
<evidence type="ECO:0000313" key="4">
    <source>
        <dbReference type="Proteomes" id="UP001437256"/>
    </source>
</evidence>
<feature type="compositionally biased region" description="Polar residues" evidence="2">
    <location>
        <begin position="1334"/>
        <end position="1343"/>
    </location>
</feature>
<dbReference type="Proteomes" id="UP001437256">
    <property type="component" value="Unassembled WGS sequence"/>
</dbReference>
<feature type="compositionally biased region" description="Polar residues" evidence="2">
    <location>
        <begin position="1259"/>
        <end position="1273"/>
    </location>
</feature>
<feature type="compositionally biased region" description="Pro residues" evidence="2">
    <location>
        <begin position="119"/>
        <end position="139"/>
    </location>
</feature>
<feature type="compositionally biased region" description="Polar residues" evidence="2">
    <location>
        <begin position="55"/>
        <end position="69"/>
    </location>
</feature>
<feature type="region of interest" description="Disordered" evidence="2">
    <location>
        <begin position="1259"/>
        <end position="1286"/>
    </location>
</feature>
<feature type="region of interest" description="Disordered" evidence="2">
    <location>
        <begin position="452"/>
        <end position="667"/>
    </location>
</feature>
<feature type="compositionally biased region" description="Polar residues" evidence="2">
    <location>
        <begin position="540"/>
        <end position="551"/>
    </location>
</feature>
<proteinExistence type="predicted"/>
<feature type="region of interest" description="Disordered" evidence="2">
    <location>
        <begin position="1"/>
        <end position="147"/>
    </location>
</feature>
<feature type="compositionally biased region" description="Basic and acidic residues" evidence="2">
    <location>
        <begin position="1113"/>
        <end position="1131"/>
    </location>
</feature>